<dbReference type="KEGG" id="hir:HETIRDRAFT_307013"/>
<dbReference type="AlphaFoldDB" id="W4KL21"/>
<dbReference type="EMBL" id="KI925454">
    <property type="protein sequence ID" value="ETW86522.1"/>
    <property type="molecule type" value="Genomic_DNA"/>
</dbReference>
<name>W4KL21_HETIT</name>
<feature type="compositionally biased region" description="Polar residues" evidence="1">
    <location>
        <begin position="59"/>
        <end position="87"/>
    </location>
</feature>
<sequence length="168" mass="17740">MGIIGSLPSRWSSAAGSGGDSSSLDVTEIHPHFEDHKNICCIPPSTPLAANSKAFSNTTSRTLIGSSPSKTDSGSTGSLNSTSQDSALRSEGSRHTCNAHRPVNSDEKSHGRKRSIEPITSVESNPTKKRRIDEALPIQKTKEPNTFAPFASTSKSSSTDTTSTQAIL</sequence>
<evidence type="ECO:0000313" key="2">
    <source>
        <dbReference type="EMBL" id="ETW86522.1"/>
    </source>
</evidence>
<evidence type="ECO:0000256" key="1">
    <source>
        <dbReference type="SAM" id="MobiDB-lite"/>
    </source>
</evidence>
<feature type="region of interest" description="Disordered" evidence="1">
    <location>
        <begin position="1"/>
        <end position="26"/>
    </location>
</feature>
<dbReference type="RefSeq" id="XP_009540534.1">
    <property type="nucleotide sequence ID" value="XM_009542239.1"/>
</dbReference>
<keyword evidence="3" id="KW-1185">Reference proteome</keyword>
<proteinExistence type="predicted"/>
<evidence type="ECO:0000313" key="3">
    <source>
        <dbReference type="Proteomes" id="UP000030671"/>
    </source>
</evidence>
<organism evidence="2 3">
    <name type="scientific">Heterobasidion irregulare (strain TC 32-1)</name>
    <dbReference type="NCBI Taxonomy" id="747525"/>
    <lineage>
        <taxon>Eukaryota</taxon>
        <taxon>Fungi</taxon>
        <taxon>Dikarya</taxon>
        <taxon>Basidiomycota</taxon>
        <taxon>Agaricomycotina</taxon>
        <taxon>Agaricomycetes</taxon>
        <taxon>Russulales</taxon>
        <taxon>Bondarzewiaceae</taxon>
        <taxon>Heterobasidion</taxon>
        <taxon>Heterobasidion annosum species complex</taxon>
    </lineage>
</organism>
<dbReference type="GeneID" id="20669452"/>
<protein>
    <submittedName>
        <fullName evidence="2">Uncharacterized protein</fullName>
    </submittedName>
</protein>
<feature type="region of interest" description="Disordered" evidence="1">
    <location>
        <begin position="59"/>
        <end position="168"/>
    </location>
</feature>
<gene>
    <name evidence="2" type="ORF">HETIRDRAFT_307013</name>
</gene>
<feature type="compositionally biased region" description="Low complexity" evidence="1">
    <location>
        <begin position="12"/>
        <end position="23"/>
    </location>
</feature>
<accession>W4KL21</accession>
<feature type="compositionally biased region" description="Low complexity" evidence="1">
    <location>
        <begin position="152"/>
        <end position="168"/>
    </location>
</feature>
<dbReference type="InParanoid" id="W4KL21"/>
<dbReference type="HOGENOM" id="CLU_1586693_0_0_1"/>
<reference evidence="2 3" key="1">
    <citation type="journal article" date="2012" name="New Phytol.">
        <title>Insight into trade-off between wood decay and parasitism from the genome of a fungal forest pathogen.</title>
        <authorList>
            <person name="Olson A."/>
            <person name="Aerts A."/>
            <person name="Asiegbu F."/>
            <person name="Belbahri L."/>
            <person name="Bouzid O."/>
            <person name="Broberg A."/>
            <person name="Canback B."/>
            <person name="Coutinho P.M."/>
            <person name="Cullen D."/>
            <person name="Dalman K."/>
            <person name="Deflorio G."/>
            <person name="van Diepen L.T."/>
            <person name="Dunand C."/>
            <person name="Duplessis S."/>
            <person name="Durling M."/>
            <person name="Gonthier P."/>
            <person name="Grimwood J."/>
            <person name="Fossdal C.G."/>
            <person name="Hansson D."/>
            <person name="Henrissat B."/>
            <person name="Hietala A."/>
            <person name="Himmelstrand K."/>
            <person name="Hoffmeister D."/>
            <person name="Hogberg N."/>
            <person name="James T.Y."/>
            <person name="Karlsson M."/>
            <person name="Kohler A."/>
            <person name="Kues U."/>
            <person name="Lee Y.H."/>
            <person name="Lin Y.C."/>
            <person name="Lind M."/>
            <person name="Lindquist E."/>
            <person name="Lombard V."/>
            <person name="Lucas S."/>
            <person name="Lunden K."/>
            <person name="Morin E."/>
            <person name="Murat C."/>
            <person name="Park J."/>
            <person name="Raffaello T."/>
            <person name="Rouze P."/>
            <person name="Salamov A."/>
            <person name="Schmutz J."/>
            <person name="Solheim H."/>
            <person name="Stahlberg J."/>
            <person name="Velez H."/>
            <person name="de Vries R.P."/>
            <person name="Wiebenga A."/>
            <person name="Woodward S."/>
            <person name="Yakovlev I."/>
            <person name="Garbelotto M."/>
            <person name="Martin F."/>
            <person name="Grigoriev I.V."/>
            <person name="Stenlid J."/>
        </authorList>
    </citation>
    <scope>NUCLEOTIDE SEQUENCE [LARGE SCALE GENOMIC DNA]</scope>
    <source>
        <strain evidence="2 3">TC 32-1</strain>
    </source>
</reference>
<dbReference type="eggNOG" id="ENOG502SPUM">
    <property type="taxonomic scope" value="Eukaryota"/>
</dbReference>
<dbReference type="Proteomes" id="UP000030671">
    <property type="component" value="Unassembled WGS sequence"/>
</dbReference>